<feature type="coiled-coil region" evidence="1">
    <location>
        <begin position="424"/>
        <end position="477"/>
    </location>
</feature>
<dbReference type="Pfam" id="PF13401">
    <property type="entry name" value="AAA_22"/>
    <property type="match status" value="1"/>
</dbReference>
<dbReference type="eggNOG" id="COG2842">
    <property type="taxonomic scope" value="Bacteria"/>
</dbReference>
<dbReference type="GO" id="GO:0016887">
    <property type="term" value="F:ATP hydrolysis activity"/>
    <property type="evidence" value="ECO:0007669"/>
    <property type="project" value="InterPro"/>
</dbReference>
<evidence type="ECO:0000256" key="1">
    <source>
        <dbReference type="SAM" id="Coils"/>
    </source>
</evidence>
<accession>D3T4G5</accession>
<sequence>MDKLKIPNGTVAVLAEYKEQVIPEYRGNPFIEVLPPILSAEEAAERLAYYPPYHPQERNLESHYRIHMVQRLFQIFQPLPIHLDLESRISRLLRQGYLARNPLKPQFVQYLKKSDEVIKGINGVLETNELFRTTASGFSIVGVSGMGKSTAVNQILCMYPQVIIHSHYKETKFSVYQLVWLKLDCPFDGSIKGLCIEFFNKVDSLLGTDYCKKFGNGRYSVDNMVNAICKIAQNLGLGLLVIDEIQHLNEAKSGGDQRMLNFFVTLVNMLGLPIVLVGTPKALSVLQSQFRQARRGSGQGDMIWERLKKDDTWQLLIDALWGYQWTRKETPLTAEINDTLYEESQGIIDIAVKLYAMSQIKAIISGKEEITPDLIRQVAKENLQLVQPMLQALKKGSLREIAKYDDICTVNVDFAGFLDRSKQTVETEMRLQALQKQRKEEEKEALLSIKEQAIIKLLELNIEAKKAQKAVEQVIEAEGEKIDVSELVVKAIKLLSTSVEKTNRKTRRTSRKMDENDIRFIVEEGRKKQLTAYEALKEKGLIKGIDNVIFQVG</sequence>
<reference evidence="3" key="1">
    <citation type="submission" date="2010-02" db="EMBL/GenBank/DDBJ databases">
        <title>Complete sequence of Thermoanaerobacter italicus Ab9.</title>
        <authorList>
            <consortium name="US DOE Joint Genome Institute"/>
            <person name="Lucas S."/>
            <person name="Copeland A."/>
            <person name="Lapidus A."/>
            <person name="Cheng J.-F."/>
            <person name="Bruce D."/>
            <person name="Goodwin L."/>
            <person name="Pitluck S."/>
            <person name="Chertkov O."/>
            <person name="Detter J.C."/>
            <person name="Han C."/>
            <person name="Tapia R."/>
            <person name="Land M."/>
            <person name="Hauser L."/>
            <person name="Kyrpides N."/>
            <person name="Mikhailova N."/>
            <person name="Hemme C.L."/>
            <person name="Woyke T."/>
        </authorList>
    </citation>
    <scope>NUCLEOTIDE SEQUENCE [LARGE SCALE GENOMIC DNA]</scope>
    <source>
        <strain evidence="3">Ab9</strain>
    </source>
</reference>
<evidence type="ECO:0000259" key="2">
    <source>
        <dbReference type="Pfam" id="PF13401"/>
    </source>
</evidence>
<dbReference type="OrthoDB" id="5593847at2"/>
<dbReference type="InterPro" id="IPR027417">
    <property type="entry name" value="P-loop_NTPase"/>
</dbReference>
<keyword evidence="1" id="KW-0175">Coiled coil</keyword>
<dbReference type="Gene3D" id="3.40.50.300">
    <property type="entry name" value="P-loop containing nucleotide triphosphate hydrolases"/>
    <property type="match status" value="1"/>
</dbReference>
<dbReference type="AlphaFoldDB" id="D3T4G5"/>
<name>D3T4G5_THEIA</name>
<dbReference type="RefSeq" id="WP_012995828.1">
    <property type="nucleotide sequence ID" value="NC_013921.1"/>
</dbReference>
<dbReference type="KEGG" id="tit:Thit_1875"/>
<organism evidence="3 4">
    <name type="scientific">Thermoanaerobacter italicus (strain DSM 9252 / Ab9)</name>
    <dbReference type="NCBI Taxonomy" id="580331"/>
    <lineage>
        <taxon>Bacteria</taxon>
        <taxon>Bacillati</taxon>
        <taxon>Bacillota</taxon>
        <taxon>Clostridia</taxon>
        <taxon>Thermoanaerobacterales</taxon>
        <taxon>Thermoanaerobacteraceae</taxon>
        <taxon>Thermoanaerobacter</taxon>
    </lineage>
</organism>
<dbReference type="InterPro" id="IPR049945">
    <property type="entry name" value="AAA_22"/>
</dbReference>
<proteinExistence type="predicted"/>
<gene>
    <name evidence="3" type="ordered locus">Thit_1875</name>
</gene>
<protein>
    <submittedName>
        <fullName evidence="3">Tn7-like transposition protein C</fullName>
    </submittedName>
</protein>
<evidence type="ECO:0000313" key="3">
    <source>
        <dbReference type="EMBL" id="ADD03117.1"/>
    </source>
</evidence>
<dbReference type="SUPFAM" id="SSF52540">
    <property type="entry name" value="P-loop containing nucleoside triphosphate hydrolases"/>
    <property type="match status" value="1"/>
</dbReference>
<feature type="domain" description="ORC1/DEAH AAA+ ATPase" evidence="2">
    <location>
        <begin position="136"/>
        <end position="285"/>
    </location>
</feature>
<dbReference type="HOGENOM" id="CLU_036574_1_0_9"/>
<evidence type="ECO:0000313" key="4">
    <source>
        <dbReference type="Proteomes" id="UP000001552"/>
    </source>
</evidence>
<dbReference type="Proteomes" id="UP000001552">
    <property type="component" value="Chromosome"/>
</dbReference>
<dbReference type="EMBL" id="CP001936">
    <property type="protein sequence ID" value="ADD03117.1"/>
    <property type="molecule type" value="Genomic_DNA"/>
</dbReference>
<keyword evidence="4" id="KW-1185">Reference proteome</keyword>